<evidence type="ECO:0000313" key="2">
    <source>
        <dbReference type="EMBL" id="MCO6024638.1"/>
    </source>
</evidence>
<feature type="chain" id="PRO_5045208418" evidence="1">
    <location>
        <begin position="20"/>
        <end position="526"/>
    </location>
</feature>
<reference evidence="2 3" key="1">
    <citation type="submission" date="2022-06" db="EMBL/GenBank/DDBJ databases">
        <title>A taxonomic note on the genus Prevotella: Description of four novel genera and emended description of the genera Hallella and Xylanibacter.</title>
        <authorList>
            <person name="Hitch T.C.A."/>
        </authorList>
    </citation>
    <scope>NUCLEOTIDE SEQUENCE [LARGE SCALE GENOMIC DNA]</scope>
    <source>
        <strain evidence="2 3">DSM 100619</strain>
    </source>
</reference>
<accession>A0ABT1BU70</accession>
<keyword evidence="1" id="KW-0732">Signal</keyword>
<evidence type="ECO:0000256" key="1">
    <source>
        <dbReference type="SAM" id="SignalP"/>
    </source>
</evidence>
<evidence type="ECO:0000313" key="3">
    <source>
        <dbReference type="Proteomes" id="UP001204015"/>
    </source>
</evidence>
<dbReference type="Proteomes" id="UP001204015">
    <property type="component" value="Unassembled WGS sequence"/>
</dbReference>
<organism evidence="2 3">
    <name type="scientific">Segatella cerevisiae</name>
    <dbReference type="NCBI Taxonomy" id="2053716"/>
    <lineage>
        <taxon>Bacteria</taxon>
        <taxon>Pseudomonadati</taxon>
        <taxon>Bacteroidota</taxon>
        <taxon>Bacteroidia</taxon>
        <taxon>Bacteroidales</taxon>
        <taxon>Prevotellaceae</taxon>
        <taxon>Segatella</taxon>
    </lineage>
</organism>
<name>A0ABT1BU70_9BACT</name>
<comment type="caution">
    <text evidence="2">The sequence shown here is derived from an EMBL/GenBank/DDBJ whole genome shotgun (WGS) entry which is preliminary data.</text>
</comment>
<dbReference type="Gene3D" id="2.40.160.60">
    <property type="entry name" value="Outer membrane protein transport protein (OMPP1/FadL/TodX)"/>
    <property type="match status" value="1"/>
</dbReference>
<protein>
    <submittedName>
        <fullName evidence="2">Hemin receptor</fullName>
    </submittedName>
</protein>
<sequence>MKTKYILAALVLGAVPAAAQETYQDAKLMETDLNGTARYIGMGGAMEALGADLSTMSSNPAGIGLFRKSAVNITGGLGIQSDAKTSFSANGIDDFHFKGHSTIPSFDQAGFVWSSRAGRNSYLNFGFNYHKSRNFDQILSATNTLSNASQNKLTAMKNRALPKDAEWAWNGVDNNYSQVMNSTTDANGNKDYDYLNGTAYAFGQYSHGYIGEYDFNISGNINDRVFLGFTFGIHDVHYNSQSYYTENLEQNSFSENWEHLRITGTGYDAKFGAIFRPVESSPFRIGVYVNTPVFYDLTLNGSNDLTMTGPDDKGKMVSASPSDPSYADYDFKIYTPWKFGVSLGETVGNYLALGATYEYADYGSIDNRVNDGSYTDWYGDYYDDSHSDGKMNDNTEDVLKGVSTIKLGLEYKPIQEVAFRIGYNYLSPMFDKDGIRDGSLESPGVATAMSTDYTNWKSTNRFTFGVGYELKQFTLDLAYQYSQTNGDFYPFMSYTDDTDKANDNIATGTKVSNKRHQLALTIGYRF</sequence>
<keyword evidence="2" id="KW-0675">Receptor</keyword>
<gene>
    <name evidence="2" type="ORF">NG821_02070</name>
</gene>
<dbReference type="SUPFAM" id="SSF56935">
    <property type="entry name" value="Porins"/>
    <property type="match status" value="1"/>
</dbReference>
<keyword evidence="3" id="KW-1185">Reference proteome</keyword>
<dbReference type="RefSeq" id="WP_252760000.1">
    <property type="nucleotide sequence ID" value="NZ_JAMXLY010000004.1"/>
</dbReference>
<dbReference type="EMBL" id="JAMXLY010000004">
    <property type="protein sequence ID" value="MCO6024638.1"/>
    <property type="molecule type" value="Genomic_DNA"/>
</dbReference>
<feature type="signal peptide" evidence="1">
    <location>
        <begin position="1"/>
        <end position="19"/>
    </location>
</feature>
<proteinExistence type="predicted"/>